<dbReference type="InterPro" id="IPR050103">
    <property type="entry name" value="Class-III_PLP-dep_AT"/>
</dbReference>
<keyword evidence="5" id="KW-1185">Reference proteome</keyword>
<dbReference type="InterPro" id="IPR015421">
    <property type="entry name" value="PyrdxlP-dep_Trfase_major"/>
</dbReference>
<comment type="cofactor">
    <cofactor evidence="1">
        <name>pyridoxal 5'-phosphate</name>
        <dbReference type="ChEBI" id="CHEBI:597326"/>
    </cofactor>
</comment>
<evidence type="ECO:0000256" key="1">
    <source>
        <dbReference type="ARBA" id="ARBA00001933"/>
    </source>
</evidence>
<proteinExistence type="inferred from homology"/>
<dbReference type="AlphaFoldDB" id="A0A919G4C8"/>
<dbReference type="PANTHER" id="PTHR11986">
    <property type="entry name" value="AMINOTRANSFERASE CLASS III"/>
    <property type="match status" value="1"/>
</dbReference>
<evidence type="ECO:0000313" key="5">
    <source>
        <dbReference type="Proteomes" id="UP000617734"/>
    </source>
</evidence>
<organism evidence="4 5">
    <name type="scientific">Kitasatospora indigofera</name>
    <dbReference type="NCBI Taxonomy" id="67307"/>
    <lineage>
        <taxon>Bacteria</taxon>
        <taxon>Bacillati</taxon>
        <taxon>Actinomycetota</taxon>
        <taxon>Actinomycetes</taxon>
        <taxon>Kitasatosporales</taxon>
        <taxon>Streptomycetaceae</taxon>
        <taxon>Kitasatospora</taxon>
    </lineage>
</organism>
<gene>
    <name evidence="4" type="ORF">GCM10018781_52130</name>
</gene>
<keyword evidence="2 3" id="KW-0663">Pyridoxal phosphate</keyword>
<dbReference type="SUPFAM" id="SSF53383">
    <property type="entry name" value="PLP-dependent transferases"/>
    <property type="match status" value="1"/>
</dbReference>
<evidence type="ECO:0000256" key="2">
    <source>
        <dbReference type="ARBA" id="ARBA00022898"/>
    </source>
</evidence>
<evidence type="ECO:0000256" key="3">
    <source>
        <dbReference type="RuleBase" id="RU003560"/>
    </source>
</evidence>
<dbReference type="Gene3D" id="3.40.640.10">
    <property type="entry name" value="Type I PLP-dependent aspartate aminotransferase-like (Major domain)"/>
    <property type="match status" value="1"/>
</dbReference>
<dbReference type="GO" id="GO:0042802">
    <property type="term" value="F:identical protein binding"/>
    <property type="evidence" value="ECO:0007669"/>
    <property type="project" value="TreeGrafter"/>
</dbReference>
<dbReference type="RefSeq" id="WP_190213342.1">
    <property type="nucleotide sequence ID" value="NZ_BNBO01000034.1"/>
</dbReference>
<name>A0A919G4C8_9ACTN</name>
<comment type="similarity">
    <text evidence="3">Belongs to the class-III pyridoxal-phosphate-dependent aminotransferase family.</text>
</comment>
<dbReference type="Gene3D" id="3.90.1150.10">
    <property type="entry name" value="Aspartate Aminotransferase, domain 1"/>
    <property type="match status" value="1"/>
</dbReference>
<dbReference type="GO" id="GO:0030170">
    <property type="term" value="F:pyridoxal phosphate binding"/>
    <property type="evidence" value="ECO:0007669"/>
    <property type="project" value="InterPro"/>
</dbReference>
<dbReference type="EMBL" id="BNBO01000034">
    <property type="protein sequence ID" value="GHH77837.1"/>
    <property type="molecule type" value="Genomic_DNA"/>
</dbReference>
<dbReference type="InterPro" id="IPR015422">
    <property type="entry name" value="PyrdxlP-dep_Trfase_small"/>
</dbReference>
<dbReference type="InterPro" id="IPR015424">
    <property type="entry name" value="PyrdxlP-dep_Trfase"/>
</dbReference>
<dbReference type="Proteomes" id="UP000617734">
    <property type="component" value="Unassembled WGS sequence"/>
</dbReference>
<dbReference type="GeneID" id="95355581"/>
<dbReference type="Pfam" id="PF00202">
    <property type="entry name" value="Aminotran_3"/>
    <property type="match status" value="1"/>
</dbReference>
<evidence type="ECO:0000313" key="4">
    <source>
        <dbReference type="EMBL" id="GHH77837.1"/>
    </source>
</evidence>
<accession>A0A919G4C8</accession>
<comment type="caution">
    <text evidence="4">The sequence shown here is derived from an EMBL/GenBank/DDBJ whole genome shotgun (WGS) entry which is preliminary data.</text>
</comment>
<protein>
    <submittedName>
        <fullName evidence="4">4-aminobutyrate transaminase</fullName>
    </submittedName>
</protein>
<sequence length="416" mass="43980">MTTTPLARPPRRTAHSLSGLDEGAALPARYTLEGSENATLHLRGEDGAARRCTDLMSAYASVNFGHRNPELEPVLAGGSDLAALFYPPQAELLADWLCRRLGLGADGRVLFQVGGSFAVSSALALARRARPGRVLAIRGAFHGLGVDAQAVTTVHRAHALQDTGFADRIADQVTHLEPGTVPEDWDDVSCVLYETVQGANGYVPLDVAWLAELQRAARRAGALTVADEIQGGYYRHGHLSPAVAAGLDPDILLFGKSLTNGLFPLSAVVYRSGLESAATSEVHLAHTFQTATLGFAAGWEVARYLDRSPVESWCRRVGAALEGAARRWSGAGLATAVRLTGPTLSFEPVGPSAAEVVQGAFRRDVLVFAGGDDGRRIRIAPPLTIPETQLATALDAVTAALAEDRPTRPLGDHHGS</sequence>
<dbReference type="InterPro" id="IPR005814">
    <property type="entry name" value="Aminotrans_3"/>
</dbReference>
<reference evidence="4" key="1">
    <citation type="journal article" date="2014" name="Int. J. Syst. Evol. Microbiol.">
        <title>Complete genome sequence of Corynebacterium casei LMG S-19264T (=DSM 44701T), isolated from a smear-ripened cheese.</title>
        <authorList>
            <consortium name="US DOE Joint Genome Institute (JGI-PGF)"/>
            <person name="Walter F."/>
            <person name="Albersmeier A."/>
            <person name="Kalinowski J."/>
            <person name="Ruckert C."/>
        </authorList>
    </citation>
    <scope>NUCLEOTIDE SEQUENCE</scope>
    <source>
        <strain evidence="4">JCM 4646</strain>
    </source>
</reference>
<dbReference type="GO" id="GO:0008483">
    <property type="term" value="F:transaminase activity"/>
    <property type="evidence" value="ECO:0007669"/>
    <property type="project" value="InterPro"/>
</dbReference>
<reference evidence="4" key="2">
    <citation type="submission" date="2020-09" db="EMBL/GenBank/DDBJ databases">
        <authorList>
            <person name="Sun Q."/>
            <person name="Ohkuma M."/>
        </authorList>
    </citation>
    <scope>NUCLEOTIDE SEQUENCE</scope>
    <source>
        <strain evidence="4">JCM 4646</strain>
    </source>
</reference>